<keyword evidence="1" id="KW-0472">Membrane</keyword>
<dbReference type="RefSeq" id="WP_076380662.1">
    <property type="nucleotide sequence ID" value="NZ_AP017422.1"/>
</dbReference>
<keyword evidence="1" id="KW-0812">Transmembrane</keyword>
<gene>
    <name evidence="2" type="ORF">SAMN05421788_10750</name>
</gene>
<sequence>MNICYWLLPFFTAFAGWLSVRVVVYLLFYPVRPVVLPGFKWQGLLPAKQSRIATELGRVIQKELSFTVIEQQLTRPDTFQQVKPGVEAHIDEFLRVKLPKAMPVISMFIGDRTIQQMKDIFMGELETLFPAIVHQYVQALEKDTDIAQLVAEKINSLSPLLLHQHLYAPAAAQMAKLSVIGILVGFVVGMLQLGLMLIA</sequence>
<dbReference type="Proteomes" id="UP000186917">
    <property type="component" value="Unassembled WGS sequence"/>
</dbReference>
<feature type="transmembrane region" description="Helical" evidence="1">
    <location>
        <begin position="177"/>
        <end position="198"/>
    </location>
</feature>
<dbReference type="OrthoDB" id="9787430at2"/>
<organism evidence="2 3">
    <name type="scientific">Filimonas lacunae</name>
    <dbReference type="NCBI Taxonomy" id="477680"/>
    <lineage>
        <taxon>Bacteria</taxon>
        <taxon>Pseudomonadati</taxon>
        <taxon>Bacteroidota</taxon>
        <taxon>Chitinophagia</taxon>
        <taxon>Chitinophagales</taxon>
        <taxon>Chitinophagaceae</taxon>
        <taxon>Filimonas</taxon>
    </lineage>
</organism>
<keyword evidence="3" id="KW-1185">Reference proteome</keyword>
<protein>
    <recommendedName>
        <fullName evidence="4">DUF445 family protein</fullName>
    </recommendedName>
</protein>
<evidence type="ECO:0008006" key="4">
    <source>
        <dbReference type="Google" id="ProtNLM"/>
    </source>
</evidence>
<dbReference type="STRING" id="477680.SAMN05421788_10750"/>
<evidence type="ECO:0000313" key="2">
    <source>
        <dbReference type="EMBL" id="SIT26772.1"/>
    </source>
</evidence>
<reference evidence="3" key="1">
    <citation type="submission" date="2017-01" db="EMBL/GenBank/DDBJ databases">
        <authorList>
            <person name="Varghese N."/>
            <person name="Submissions S."/>
        </authorList>
    </citation>
    <scope>NUCLEOTIDE SEQUENCE [LARGE SCALE GENOMIC DNA]</scope>
    <source>
        <strain evidence="3">DSM 21054</strain>
    </source>
</reference>
<evidence type="ECO:0000256" key="1">
    <source>
        <dbReference type="SAM" id="Phobius"/>
    </source>
</evidence>
<keyword evidence="1" id="KW-1133">Transmembrane helix</keyword>
<accession>A0A173MG33</accession>
<dbReference type="PANTHER" id="PTHR35791">
    <property type="entry name" value="UPF0754 MEMBRANE PROTEIN YHEB"/>
    <property type="match status" value="1"/>
</dbReference>
<proteinExistence type="predicted"/>
<feature type="transmembrane region" description="Helical" evidence="1">
    <location>
        <begin position="6"/>
        <end position="28"/>
    </location>
</feature>
<dbReference type="PANTHER" id="PTHR35791:SF1">
    <property type="entry name" value="UPF0754 MEMBRANE PROTEIN YHEB"/>
    <property type="match status" value="1"/>
</dbReference>
<dbReference type="KEGG" id="fln:FLA_2408"/>
<evidence type="ECO:0000313" key="3">
    <source>
        <dbReference type="Proteomes" id="UP000186917"/>
    </source>
</evidence>
<name>A0A173MG33_9BACT</name>
<dbReference type="AlphaFoldDB" id="A0A173MG33"/>
<dbReference type="EMBL" id="FTOR01000007">
    <property type="protein sequence ID" value="SIT26772.1"/>
    <property type="molecule type" value="Genomic_DNA"/>
</dbReference>